<reference evidence="2" key="1">
    <citation type="submission" date="2016-11" db="EMBL/GenBank/DDBJ databases">
        <authorList>
            <person name="Varghese N."/>
            <person name="Submissions S."/>
        </authorList>
    </citation>
    <scope>NUCLEOTIDE SEQUENCE [LARGE SCALE GENOMIC DNA]</scope>
    <source>
        <strain evidence="2">DSM 16057</strain>
    </source>
</reference>
<dbReference type="Proteomes" id="UP000184529">
    <property type="component" value="Unassembled WGS sequence"/>
</dbReference>
<evidence type="ECO:0008006" key="3">
    <source>
        <dbReference type="Google" id="ProtNLM"/>
    </source>
</evidence>
<dbReference type="EMBL" id="FQZM01000044">
    <property type="protein sequence ID" value="SHJ61333.1"/>
    <property type="molecule type" value="Genomic_DNA"/>
</dbReference>
<name>A0A1M6KQS1_9FIRM</name>
<dbReference type="OrthoDB" id="1807261at2"/>
<dbReference type="STRING" id="1121432.SAMN02745219_02949"/>
<protein>
    <recommendedName>
        <fullName evidence="3">Zinc-ribbon domain-containing protein</fullName>
    </recommendedName>
</protein>
<evidence type="ECO:0000313" key="2">
    <source>
        <dbReference type="Proteomes" id="UP000184529"/>
    </source>
</evidence>
<evidence type="ECO:0000313" key="1">
    <source>
        <dbReference type="EMBL" id="SHJ61333.1"/>
    </source>
</evidence>
<dbReference type="AlphaFoldDB" id="A0A1M6KQS1"/>
<keyword evidence="2" id="KW-1185">Reference proteome</keyword>
<proteinExistence type="predicted"/>
<accession>A0A1M6KQS1</accession>
<organism evidence="1 2">
    <name type="scientific">Desulfofundulus thermosubterraneus DSM 16057</name>
    <dbReference type="NCBI Taxonomy" id="1121432"/>
    <lineage>
        <taxon>Bacteria</taxon>
        <taxon>Bacillati</taxon>
        <taxon>Bacillota</taxon>
        <taxon>Clostridia</taxon>
        <taxon>Eubacteriales</taxon>
        <taxon>Peptococcaceae</taxon>
        <taxon>Desulfofundulus</taxon>
    </lineage>
</organism>
<dbReference type="RefSeq" id="WP_072870760.1">
    <property type="nucleotide sequence ID" value="NZ_FQZM01000044.1"/>
</dbReference>
<sequence length="131" mass="14791">MEIFQKIGETAKGLSDKAKEVTKRSGEFLEATRLKFELSRLEKELENNFLSLGELVYRRYKGEEGLDGDIERLCESTRKIETDMLSIQEQINRLQPKPLVCPQCKIELPAGGKFCSYCGNQVASEKPAGES</sequence>
<gene>
    <name evidence="1" type="ORF">SAMN02745219_02949</name>
</gene>